<evidence type="ECO:0000313" key="3">
    <source>
        <dbReference type="Proteomes" id="UP000525652"/>
    </source>
</evidence>
<keyword evidence="1" id="KW-1133">Transmembrane helix</keyword>
<evidence type="ECO:0000256" key="1">
    <source>
        <dbReference type="SAM" id="Phobius"/>
    </source>
</evidence>
<keyword evidence="1" id="KW-0472">Membrane</keyword>
<proteinExistence type="predicted"/>
<name>A0A7X1E486_9BACT</name>
<sequence length="188" mass="20538">MRKGLKTLIAGIVLVLLGLFVIPAVILLAIFLPDHEDLSFQVPGQVEISVEEPGNYYLWNDYVTFFEGKSYRRSEEIPDGLAIGVQGEDGKEVVFHRNSSVTLDFGDRQQRSVGYVSVADPGTLLISVSGNFEPRIFSFSRSRLFMFFGLIFGGVGASILLSILGVGVSIWGIVKLAKNPPPNEVEGS</sequence>
<dbReference type="Proteomes" id="UP000525652">
    <property type="component" value="Unassembled WGS sequence"/>
</dbReference>
<keyword evidence="3" id="KW-1185">Reference proteome</keyword>
<protein>
    <submittedName>
        <fullName evidence="2">Uncharacterized protein</fullName>
    </submittedName>
</protein>
<feature type="transmembrane region" description="Helical" evidence="1">
    <location>
        <begin position="7"/>
        <end position="32"/>
    </location>
</feature>
<gene>
    <name evidence="2" type="ORF">H5P30_11055</name>
</gene>
<dbReference type="AlphaFoldDB" id="A0A7X1E486"/>
<accession>A0A7X1E486</accession>
<dbReference type="EMBL" id="JACHVA010000086">
    <property type="protein sequence ID" value="MBC2602315.1"/>
    <property type="molecule type" value="Genomic_DNA"/>
</dbReference>
<keyword evidence="1" id="KW-0812">Transmembrane</keyword>
<comment type="caution">
    <text evidence="2">The sequence shown here is derived from an EMBL/GenBank/DDBJ whole genome shotgun (WGS) entry which is preliminary data.</text>
</comment>
<dbReference type="RefSeq" id="WP_185693005.1">
    <property type="nucleotide sequence ID" value="NZ_JACHVA010000086.1"/>
</dbReference>
<organism evidence="2 3">
    <name type="scientific">Puniceicoccus vermicola</name>
    <dbReference type="NCBI Taxonomy" id="388746"/>
    <lineage>
        <taxon>Bacteria</taxon>
        <taxon>Pseudomonadati</taxon>
        <taxon>Verrucomicrobiota</taxon>
        <taxon>Opitutia</taxon>
        <taxon>Puniceicoccales</taxon>
        <taxon>Puniceicoccaceae</taxon>
        <taxon>Puniceicoccus</taxon>
    </lineage>
</organism>
<reference evidence="2 3" key="1">
    <citation type="submission" date="2020-07" db="EMBL/GenBank/DDBJ databases">
        <authorList>
            <person name="Feng X."/>
        </authorList>
    </citation>
    <scope>NUCLEOTIDE SEQUENCE [LARGE SCALE GENOMIC DNA]</scope>
    <source>
        <strain evidence="2 3">JCM14086</strain>
    </source>
</reference>
<evidence type="ECO:0000313" key="2">
    <source>
        <dbReference type="EMBL" id="MBC2602315.1"/>
    </source>
</evidence>
<feature type="transmembrane region" description="Helical" evidence="1">
    <location>
        <begin position="144"/>
        <end position="174"/>
    </location>
</feature>